<accession>A0A5M6IZJ5</accession>
<feature type="binding site" evidence="8">
    <location>
        <position position="155"/>
    </location>
    <ligand>
        <name>Zn(2+)</name>
        <dbReference type="ChEBI" id="CHEBI:29105"/>
    </ligand>
</feature>
<keyword evidence="8" id="KW-0547">Nucleotide-binding</keyword>
<dbReference type="OrthoDB" id="9801207at2"/>
<dbReference type="InterPro" id="IPR018234">
    <property type="entry name" value="GTP_CycHdrlase_I_CS"/>
</dbReference>
<dbReference type="PROSITE" id="PS00859">
    <property type="entry name" value="GTP_CYCLOHYDROL_1_1"/>
    <property type="match status" value="1"/>
</dbReference>
<comment type="similarity">
    <text evidence="3 8">Belongs to the GTP cyclohydrolase I family.</text>
</comment>
<dbReference type="NCBIfam" id="NF006825">
    <property type="entry name" value="PRK09347.1-2"/>
    <property type="match status" value="1"/>
</dbReference>
<dbReference type="GO" id="GO:0005525">
    <property type="term" value="F:GTP binding"/>
    <property type="evidence" value="ECO:0007669"/>
    <property type="project" value="UniProtKB-KW"/>
</dbReference>
<evidence type="ECO:0000256" key="1">
    <source>
        <dbReference type="ARBA" id="ARBA00001052"/>
    </source>
</evidence>
<comment type="caution">
    <text evidence="10">The sequence shown here is derived from an EMBL/GenBank/DDBJ whole genome shotgun (WGS) entry which is preliminary data.</text>
</comment>
<dbReference type="Pfam" id="PF01227">
    <property type="entry name" value="GTP_cyclohydroI"/>
    <property type="match status" value="1"/>
</dbReference>
<dbReference type="InterPro" id="IPR020602">
    <property type="entry name" value="GTP_CycHdrlase_I_dom"/>
</dbReference>
<dbReference type="PANTHER" id="PTHR11109">
    <property type="entry name" value="GTP CYCLOHYDROLASE I"/>
    <property type="match status" value="1"/>
</dbReference>
<dbReference type="PANTHER" id="PTHR11109:SF7">
    <property type="entry name" value="GTP CYCLOHYDROLASE 1"/>
    <property type="match status" value="1"/>
</dbReference>
<evidence type="ECO:0000256" key="7">
    <source>
        <dbReference type="ARBA" id="ARBA00023134"/>
    </source>
</evidence>
<comment type="catalytic activity">
    <reaction evidence="1 8">
        <text>GTP + H2O = 7,8-dihydroneopterin 3'-triphosphate + formate + H(+)</text>
        <dbReference type="Rhea" id="RHEA:17473"/>
        <dbReference type="ChEBI" id="CHEBI:15377"/>
        <dbReference type="ChEBI" id="CHEBI:15378"/>
        <dbReference type="ChEBI" id="CHEBI:15740"/>
        <dbReference type="ChEBI" id="CHEBI:37565"/>
        <dbReference type="ChEBI" id="CHEBI:58462"/>
        <dbReference type="EC" id="3.5.4.16"/>
    </reaction>
</comment>
<organism evidence="10 11">
    <name type="scientific">Rhodovastum atsumiense</name>
    <dbReference type="NCBI Taxonomy" id="504468"/>
    <lineage>
        <taxon>Bacteria</taxon>
        <taxon>Pseudomonadati</taxon>
        <taxon>Pseudomonadota</taxon>
        <taxon>Alphaproteobacteria</taxon>
        <taxon>Acetobacterales</taxon>
        <taxon>Acetobacteraceae</taxon>
        <taxon>Rhodovastum</taxon>
    </lineage>
</organism>
<evidence type="ECO:0000259" key="9">
    <source>
        <dbReference type="Pfam" id="PF01227"/>
    </source>
</evidence>
<dbReference type="FunFam" id="1.10.286.10:FF:000001">
    <property type="entry name" value="GTP cyclohydrolase 1"/>
    <property type="match status" value="1"/>
</dbReference>
<keyword evidence="11" id="KW-1185">Reference proteome</keyword>
<comment type="subunit">
    <text evidence="4">Toroid-shaped homodecamer, composed of two pentamers of five dimers.</text>
</comment>
<keyword evidence="8" id="KW-0862">Zinc</keyword>
<dbReference type="GO" id="GO:0005737">
    <property type="term" value="C:cytoplasm"/>
    <property type="evidence" value="ECO:0007669"/>
    <property type="project" value="TreeGrafter"/>
</dbReference>
<evidence type="ECO:0000256" key="8">
    <source>
        <dbReference type="HAMAP-Rule" id="MF_00223"/>
    </source>
</evidence>
<evidence type="ECO:0000313" key="10">
    <source>
        <dbReference type="EMBL" id="KAA5613257.1"/>
    </source>
</evidence>
<dbReference type="InterPro" id="IPR001474">
    <property type="entry name" value="GTP_CycHdrlase_I"/>
</dbReference>
<dbReference type="NCBIfam" id="NF006826">
    <property type="entry name" value="PRK09347.1-3"/>
    <property type="match status" value="1"/>
</dbReference>
<dbReference type="Gene3D" id="1.10.286.10">
    <property type="match status" value="1"/>
</dbReference>
<feature type="binding site" evidence="8">
    <location>
        <position position="84"/>
    </location>
    <ligand>
        <name>Zn(2+)</name>
        <dbReference type="ChEBI" id="CHEBI:29105"/>
    </ligand>
</feature>
<sequence length="200" mass="22569">MSVSTKRPTREEAEAAVRTLLLWAGEDPQREGLLGTPDRVVRSYEEFFEGYRIDPVALLERTFEETDGYDEIVLLRDIRLESYCEHHMVPIIGRAHVAYLPHRRVVGISKLARVVDAYAKRLQIQEKMTAQIANTINEVLQPRGVAVIIEAQHQCMTTRGVHKPGVSMVTSRMLGAFREDASTRRELLAMIGRSPAGSID</sequence>
<dbReference type="GO" id="GO:0003934">
    <property type="term" value="F:GTP cyclohydrolase I activity"/>
    <property type="evidence" value="ECO:0007669"/>
    <property type="project" value="UniProtKB-UniRule"/>
</dbReference>
<evidence type="ECO:0000256" key="3">
    <source>
        <dbReference type="ARBA" id="ARBA00008085"/>
    </source>
</evidence>
<dbReference type="RefSeq" id="WP_150039757.1">
    <property type="nucleotide sequence ID" value="NZ_OW485601.1"/>
</dbReference>
<evidence type="ECO:0000313" key="11">
    <source>
        <dbReference type="Proteomes" id="UP000325255"/>
    </source>
</evidence>
<dbReference type="InterPro" id="IPR043134">
    <property type="entry name" value="GTP-CH-I_N"/>
</dbReference>
<keyword evidence="6 8" id="KW-0378">Hydrolase</keyword>
<feature type="binding site" evidence="8">
    <location>
        <position position="87"/>
    </location>
    <ligand>
        <name>Zn(2+)</name>
        <dbReference type="ChEBI" id="CHEBI:29105"/>
    </ligand>
</feature>
<dbReference type="SUPFAM" id="SSF55620">
    <property type="entry name" value="Tetrahydrobiopterin biosynthesis enzymes-like"/>
    <property type="match status" value="1"/>
</dbReference>
<reference evidence="10 11" key="1">
    <citation type="submission" date="2019-09" db="EMBL/GenBank/DDBJ databases">
        <title>Genome sequence of Rhodovastum atsumiense, a diverse member of the Acetobacteraceae family of non-sulfur purple photosynthetic bacteria.</title>
        <authorList>
            <person name="Meyer T."/>
            <person name="Kyndt J."/>
        </authorList>
    </citation>
    <scope>NUCLEOTIDE SEQUENCE [LARGE SCALE GENOMIC DNA]</scope>
    <source>
        <strain evidence="10 11">DSM 21279</strain>
    </source>
</reference>
<proteinExistence type="inferred from homology"/>
<dbReference type="GO" id="GO:0046654">
    <property type="term" value="P:tetrahydrofolate biosynthetic process"/>
    <property type="evidence" value="ECO:0007669"/>
    <property type="project" value="UniProtKB-UniRule"/>
</dbReference>
<dbReference type="Proteomes" id="UP000325255">
    <property type="component" value="Unassembled WGS sequence"/>
</dbReference>
<dbReference type="FunFam" id="3.30.1130.10:FF:000001">
    <property type="entry name" value="GTP cyclohydrolase 1"/>
    <property type="match status" value="1"/>
</dbReference>
<keyword evidence="8" id="KW-0479">Metal-binding</keyword>
<evidence type="ECO:0000256" key="4">
    <source>
        <dbReference type="ARBA" id="ARBA00011857"/>
    </source>
</evidence>
<feature type="domain" description="GTP cyclohydrolase I" evidence="9">
    <location>
        <begin position="14"/>
        <end position="191"/>
    </location>
</feature>
<dbReference type="EC" id="3.5.4.16" evidence="8"/>
<dbReference type="Gene3D" id="3.30.1130.10">
    <property type="match status" value="1"/>
</dbReference>
<dbReference type="EMBL" id="VWPK01000007">
    <property type="protein sequence ID" value="KAA5613257.1"/>
    <property type="molecule type" value="Genomic_DNA"/>
</dbReference>
<gene>
    <name evidence="8 10" type="primary">folE</name>
    <name evidence="10" type="ORF">F1189_06075</name>
</gene>
<keyword evidence="7 8" id="KW-0342">GTP-binding</keyword>
<protein>
    <recommendedName>
        <fullName evidence="8">GTP cyclohydrolase 1</fullName>
        <ecNumber evidence="8">3.5.4.16</ecNumber>
    </recommendedName>
    <alternativeName>
        <fullName evidence="8">GTP cyclohydrolase I</fullName>
        <shortName evidence="8">GTP-CH-I</shortName>
    </alternativeName>
</protein>
<dbReference type="GO" id="GO:0006730">
    <property type="term" value="P:one-carbon metabolic process"/>
    <property type="evidence" value="ECO:0007669"/>
    <property type="project" value="UniProtKB-UniRule"/>
</dbReference>
<keyword evidence="5 8" id="KW-0554">One-carbon metabolism</keyword>
<dbReference type="HAMAP" id="MF_00223">
    <property type="entry name" value="FolE"/>
    <property type="match status" value="1"/>
</dbReference>
<evidence type="ECO:0000256" key="5">
    <source>
        <dbReference type="ARBA" id="ARBA00022563"/>
    </source>
</evidence>
<name>A0A5M6IZJ5_9PROT</name>
<evidence type="ECO:0000256" key="6">
    <source>
        <dbReference type="ARBA" id="ARBA00022801"/>
    </source>
</evidence>
<dbReference type="UniPathway" id="UPA00848">
    <property type="reaction ID" value="UER00151"/>
</dbReference>
<comment type="pathway">
    <text evidence="2 8">Cofactor biosynthesis; 7,8-dihydroneopterin triphosphate biosynthesis; 7,8-dihydroneopterin triphosphate from GTP: step 1/1.</text>
</comment>
<dbReference type="NCBIfam" id="TIGR00063">
    <property type="entry name" value="folE"/>
    <property type="match status" value="1"/>
</dbReference>
<comment type="subunit">
    <text evidence="8">Homopolymer.</text>
</comment>
<dbReference type="AlphaFoldDB" id="A0A5M6IZJ5"/>
<dbReference type="GO" id="GO:0008270">
    <property type="term" value="F:zinc ion binding"/>
    <property type="evidence" value="ECO:0007669"/>
    <property type="project" value="UniProtKB-UniRule"/>
</dbReference>
<dbReference type="PROSITE" id="PS00860">
    <property type="entry name" value="GTP_CYCLOHYDROL_1_2"/>
    <property type="match status" value="1"/>
</dbReference>
<evidence type="ECO:0000256" key="2">
    <source>
        <dbReference type="ARBA" id="ARBA00005080"/>
    </source>
</evidence>
<dbReference type="GO" id="GO:0006729">
    <property type="term" value="P:tetrahydrobiopterin biosynthetic process"/>
    <property type="evidence" value="ECO:0007669"/>
    <property type="project" value="TreeGrafter"/>
</dbReference>
<dbReference type="InterPro" id="IPR043133">
    <property type="entry name" value="GTP-CH-I_C/QueF"/>
</dbReference>